<dbReference type="Gene3D" id="3.40.30.10">
    <property type="entry name" value="Glutaredoxin"/>
    <property type="match status" value="1"/>
</dbReference>
<dbReference type="InterPro" id="IPR004046">
    <property type="entry name" value="GST_C"/>
</dbReference>
<dbReference type="GO" id="GO:0005737">
    <property type="term" value="C:cytoplasm"/>
    <property type="evidence" value="ECO:0007669"/>
    <property type="project" value="TreeGrafter"/>
</dbReference>
<evidence type="ECO:0000256" key="2">
    <source>
        <dbReference type="ARBA" id="ARBA00012452"/>
    </source>
</evidence>
<comment type="similarity">
    <text evidence="1">Belongs to the GST superfamily. Phi family.</text>
</comment>
<dbReference type="GO" id="GO:0004364">
    <property type="term" value="F:glutathione transferase activity"/>
    <property type="evidence" value="ECO:0007669"/>
    <property type="project" value="UniProtKB-EC"/>
</dbReference>
<dbReference type="GO" id="GO:0006749">
    <property type="term" value="P:glutathione metabolic process"/>
    <property type="evidence" value="ECO:0007669"/>
    <property type="project" value="TreeGrafter"/>
</dbReference>
<dbReference type="InterPro" id="IPR036282">
    <property type="entry name" value="Glutathione-S-Trfase_C_sf"/>
</dbReference>
<dbReference type="InterPro" id="IPR040079">
    <property type="entry name" value="Glutathione_S-Trfase"/>
</dbReference>
<dbReference type="SUPFAM" id="SSF47616">
    <property type="entry name" value="GST C-terminal domain-like"/>
    <property type="match status" value="1"/>
</dbReference>
<evidence type="ECO:0000259" key="5">
    <source>
        <dbReference type="PROSITE" id="PS50404"/>
    </source>
</evidence>
<evidence type="ECO:0000259" key="6">
    <source>
        <dbReference type="PROSITE" id="PS50405"/>
    </source>
</evidence>
<dbReference type="Proteomes" id="UP000663853">
    <property type="component" value="Unassembled WGS sequence"/>
</dbReference>
<dbReference type="PANTHER" id="PTHR43900:SF3">
    <property type="entry name" value="GLUTATHIONE S-TRANSFERASE RHO"/>
    <property type="match status" value="1"/>
</dbReference>
<dbReference type="SFLD" id="SFLDG00358">
    <property type="entry name" value="Main_(cytGST)"/>
    <property type="match status" value="1"/>
</dbReference>
<reference evidence="7" key="1">
    <citation type="submission" date="2021-01" db="EMBL/GenBank/DDBJ databases">
        <authorList>
            <person name="Kaushik A."/>
        </authorList>
    </citation>
    <scope>NUCLEOTIDE SEQUENCE</scope>
    <source>
        <strain evidence="7">AG6-10EEA</strain>
    </source>
</reference>
<dbReference type="CDD" id="cd03053">
    <property type="entry name" value="GST_N_Phi"/>
    <property type="match status" value="1"/>
</dbReference>
<feature type="domain" description="GST N-terminal" evidence="5">
    <location>
        <begin position="2"/>
        <end position="85"/>
    </location>
</feature>
<name>A0A8H3AAY8_9AGAM</name>
<protein>
    <recommendedName>
        <fullName evidence="2">glutathione transferase</fullName>
        <ecNumber evidence="2">2.5.1.18</ecNumber>
    </recommendedName>
</protein>
<dbReference type="EMBL" id="CAJMXA010000113">
    <property type="protein sequence ID" value="CAE6416623.1"/>
    <property type="molecule type" value="Genomic_DNA"/>
</dbReference>
<dbReference type="PROSITE" id="PS50404">
    <property type="entry name" value="GST_NTER"/>
    <property type="match status" value="1"/>
</dbReference>
<evidence type="ECO:0000313" key="8">
    <source>
        <dbReference type="Proteomes" id="UP000663853"/>
    </source>
</evidence>
<dbReference type="InterPro" id="IPR034347">
    <property type="entry name" value="GST_Phi_C"/>
</dbReference>
<keyword evidence="3" id="KW-0808">Transferase</keyword>
<dbReference type="Gene3D" id="1.20.1050.10">
    <property type="match status" value="1"/>
</dbReference>
<dbReference type="GO" id="GO:0043295">
    <property type="term" value="F:glutathione binding"/>
    <property type="evidence" value="ECO:0007669"/>
    <property type="project" value="TreeGrafter"/>
</dbReference>
<evidence type="ECO:0000256" key="3">
    <source>
        <dbReference type="ARBA" id="ARBA00022679"/>
    </source>
</evidence>
<comment type="caution">
    <text evidence="7">The sequence shown here is derived from an EMBL/GenBank/DDBJ whole genome shotgun (WGS) entry which is preliminary data.</text>
</comment>
<dbReference type="AlphaFoldDB" id="A0A8H3AAY8"/>
<organism evidence="7 8">
    <name type="scientific">Rhizoctonia solani</name>
    <dbReference type="NCBI Taxonomy" id="456999"/>
    <lineage>
        <taxon>Eukaryota</taxon>
        <taxon>Fungi</taxon>
        <taxon>Dikarya</taxon>
        <taxon>Basidiomycota</taxon>
        <taxon>Agaricomycotina</taxon>
        <taxon>Agaricomycetes</taxon>
        <taxon>Cantharellales</taxon>
        <taxon>Ceratobasidiaceae</taxon>
        <taxon>Rhizoctonia</taxon>
    </lineage>
</organism>
<dbReference type="SFLD" id="SFLDS00019">
    <property type="entry name" value="Glutathione_Transferase_(cytos"/>
    <property type="match status" value="1"/>
</dbReference>
<accession>A0A8H3AAY8</accession>
<dbReference type="SUPFAM" id="SSF52833">
    <property type="entry name" value="Thioredoxin-like"/>
    <property type="match status" value="1"/>
</dbReference>
<evidence type="ECO:0000256" key="1">
    <source>
        <dbReference type="ARBA" id="ARBA00010128"/>
    </source>
</evidence>
<dbReference type="PROSITE" id="PS50405">
    <property type="entry name" value="GST_CTER"/>
    <property type="match status" value="1"/>
</dbReference>
<dbReference type="CDD" id="cd03187">
    <property type="entry name" value="GST_C_Phi"/>
    <property type="match status" value="1"/>
</dbReference>
<feature type="domain" description="GST C-terminal" evidence="6">
    <location>
        <begin position="93"/>
        <end position="216"/>
    </location>
</feature>
<dbReference type="PANTHER" id="PTHR43900">
    <property type="entry name" value="GLUTATHIONE S-TRANSFERASE RHO"/>
    <property type="match status" value="1"/>
</dbReference>
<comment type="catalytic activity">
    <reaction evidence="4">
        <text>RX + glutathione = an S-substituted glutathione + a halide anion + H(+)</text>
        <dbReference type="Rhea" id="RHEA:16437"/>
        <dbReference type="ChEBI" id="CHEBI:15378"/>
        <dbReference type="ChEBI" id="CHEBI:16042"/>
        <dbReference type="ChEBI" id="CHEBI:17792"/>
        <dbReference type="ChEBI" id="CHEBI:57925"/>
        <dbReference type="ChEBI" id="CHEBI:90779"/>
        <dbReference type="EC" id="2.5.1.18"/>
    </reaction>
</comment>
<evidence type="ECO:0000256" key="4">
    <source>
        <dbReference type="ARBA" id="ARBA00047960"/>
    </source>
</evidence>
<dbReference type="Pfam" id="PF00043">
    <property type="entry name" value="GST_C"/>
    <property type="match status" value="1"/>
</dbReference>
<dbReference type="InterPro" id="IPR004045">
    <property type="entry name" value="Glutathione_S-Trfase_N"/>
</dbReference>
<dbReference type="FunFam" id="1.20.1050.10:FF:000004">
    <property type="entry name" value="Glutathione S-transferase F2"/>
    <property type="match status" value="1"/>
</dbReference>
<gene>
    <name evidence="7" type="ORF">RDB_LOCUS7167</name>
</gene>
<dbReference type="GO" id="GO:0009636">
    <property type="term" value="P:response to toxic substance"/>
    <property type="evidence" value="ECO:0007669"/>
    <property type="project" value="UniProtKB-ARBA"/>
</dbReference>
<dbReference type="InterPro" id="IPR036249">
    <property type="entry name" value="Thioredoxin-like_sf"/>
</dbReference>
<dbReference type="InterPro" id="IPR010987">
    <property type="entry name" value="Glutathione-S-Trfase_C-like"/>
</dbReference>
<dbReference type="Pfam" id="PF02798">
    <property type="entry name" value="GST_N"/>
    <property type="match status" value="1"/>
</dbReference>
<dbReference type="EC" id="2.5.1.18" evidence="2"/>
<dbReference type="SFLD" id="SFLDG01154">
    <property type="entry name" value="Main.5:_Phi-like"/>
    <property type="match status" value="1"/>
</dbReference>
<proteinExistence type="inferred from homology"/>
<dbReference type="FunFam" id="3.40.30.10:FF:000016">
    <property type="entry name" value="Glutathione S-transferase F2"/>
    <property type="match status" value="1"/>
</dbReference>
<evidence type="ECO:0000313" key="7">
    <source>
        <dbReference type="EMBL" id="CAE6416623.1"/>
    </source>
</evidence>
<sequence>MVTVKLHGMPYSTCTHRVWTTAQEIGINVELIPVDLAKAEHKTQEYIENYHPFGVVPVLEDEDGTKIFESRAICRYLVAKYAKGSPLLPDPSDPKAYGLFEQAASIEYSTFDPPASTLTYERIVAPMREEKPNEELIKKSVETLTAKMDGYERILSKQKYLAGDTFTLADLFHLPYGQITSAIEPQILASKPHVKAWWDDISSRESWKATLKFSGH</sequence>